<feature type="region of interest" description="Disordered" evidence="1">
    <location>
        <begin position="161"/>
        <end position="201"/>
    </location>
</feature>
<feature type="compositionally biased region" description="Basic and acidic residues" evidence="1">
    <location>
        <begin position="167"/>
        <end position="183"/>
    </location>
</feature>
<organism evidence="2 3">
    <name type="scientific">Stylonychia lemnae</name>
    <name type="common">Ciliate</name>
    <dbReference type="NCBI Taxonomy" id="5949"/>
    <lineage>
        <taxon>Eukaryota</taxon>
        <taxon>Sar</taxon>
        <taxon>Alveolata</taxon>
        <taxon>Ciliophora</taxon>
        <taxon>Intramacronucleata</taxon>
        <taxon>Spirotrichea</taxon>
        <taxon>Stichotrichia</taxon>
        <taxon>Sporadotrichida</taxon>
        <taxon>Oxytrichidae</taxon>
        <taxon>Stylonychinae</taxon>
        <taxon>Stylonychia</taxon>
    </lineage>
</organism>
<dbReference type="OrthoDB" id="307342at2759"/>
<dbReference type="InParanoid" id="A0A078B067"/>
<gene>
    <name evidence="2" type="primary">Contig14760.g15721</name>
    <name evidence="2" type="ORF">STYLEM_15558</name>
</gene>
<evidence type="ECO:0000313" key="2">
    <source>
        <dbReference type="EMBL" id="CDW86463.1"/>
    </source>
</evidence>
<dbReference type="EMBL" id="CCKQ01014669">
    <property type="protein sequence ID" value="CDW86463.1"/>
    <property type="molecule type" value="Genomic_DNA"/>
</dbReference>
<keyword evidence="3" id="KW-1185">Reference proteome</keyword>
<sequence>MSLLDFKNKFQIENPKKSQDIFENNFFRWTSGNFYRTSYNDMGSKSPVERKNAAIPGYKGFVPGLKNGTLIGKRFTESTRQSLTRDLDEKVQLYSSTGQSHYFMQIEMFILFRFNFSKIPRQDETLHAVSNKYGKTTIMDSAPNYKPETWDTNARASYFNPNTLPKENWRAKESGKPFDDQSRPIDNANRSKRVNSSGFTQNSTLFDGTTWKTESNLHGDQLRTSYRNQYNVDKPFHKIQPIVNPGLLKRRELVYDKE</sequence>
<name>A0A078B067_STYLE</name>
<dbReference type="Proteomes" id="UP000039865">
    <property type="component" value="Unassembled WGS sequence"/>
</dbReference>
<evidence type="ECO:0000256" key="1">
    <source>
        <dbReference type="SAM" id="MobiDB-lite"/>
    </source>
</evidence>
<accession>A0A078B067</accession>
<reference evidence="2 3" key="1">
    <citation type="submission" date="2014-06" db="EMBL/GenBank/DDBJ databases">
        <authorList>
            <person name="Swart Estienne"/>
        </authorList>
    </citation>
    <scope>NUCLEOTIDE SEQUENCE [LARGE SCALE GENOMIC DNA]</scope>
    <source>
        <strain evidence="2 3">130c</strain>
    </source>
</reference>
<dbReference type="AlphaFoldDB" id="A0A078B067"/>
<evidence type="ECO:0000313" key="3">
    <source>
        <dbReference type="Proteomes" id="UP000039865"/>
    </source>
</evidence>
<protein>
    <submittedName>
        <fullName evidence="2">Uncharacterized protein</fullName>
    </submittedName>
</protein>
<proteinExistence type="predicted"/>